<dbReference type="OrthoDB" id="7061501at2"/>
<organism evidence="5 6">
    <name type="scientific">Rheinheimera riviphila</name>
    <dbReference type="NCBI Taxonomy" id="1834037"/>
    <lineage>
        <taxon>Bacteria</taxon>
        <taxon>Pseudomonadati</taxon>
        <taxon>Pseudomonadota</taxon>
        <taxon>Gammaproteobacteria</taxon>
        <taxon>Chromatiales</taxon>
        <taxon>Chromatiaceae</taxon>
        <taxon>Rheinheimera</taxon>
    </lineage>
</organism>
<dbReference type="SUPFAM" id="SSF51197">
    <property type="entry name" value="Clavaminate synthase-like"/>
    <property type="match status" value="1"/>
</dbReference>
<reference evidence="5 6" key="1">
    <citation type="submission" date="2019-01" db="EMBL/GenBank/DDBJ databases">
        <authorList>
            <person name="Chen W.-M."/>
        </authorList>
    </citation>
    <scope>NUCLEOTIDE SEQUENCE [LARGE SCALE GENOMIC DNA]</scope>
    <source>
        <strain evidence="5 6">KYPC3</strain>
    </source>
</reference>
<keyword evidence="6" id="KW-1185">Reference proteome</keyword>
<dbReference type="EMBL" id="SACS01000017">
    <property type="protein sequence ID" value="RVU34570.1"/>
    <property type="molecule type" value="Genomic_DNA"/>
</dbReference>
<dbReference type="InterPro" id="IPR050411">
    <property type="entry name" value="AlphaKG_dependent_hydroxylases"/>
</dbReference>
<dbReference type="Pfam" id="PF02668">
    <property type="entry name" value="TauD"/>
    <property type="match status" value="1"/>
</dbReference>
<dbReference type="Gene3D" id="3.60.130.10">
    <property type="entry name" value="Clavaminate synthase-like"/>
    <property type="match status" value="1"/>
</dbReference>
<dbReference type="Proteomes" id="UP000283077">
    <property type="component" value="Unassembled WGS sequence"/>
</dbReference>
<comment type="caution">
    <text evidence="5">The sequence shown here is derived from an EMBL/GenBank/DDBJ whole genome shotgun (WGS) entry which is preliminary data.</text>
</comment>
<comment type="cofactor">
    <cofactor evidence="1">
        <name>Fe(2+)</name>
        <dbReference type="ChEBI" id="CHEBI:29033"/>
    </cofactor>
</comment>
<evidence type="ECO:0000313" key="5">
    <source>
        <dbReference type="EMBL" id="RVU34570.1"/>
    </source>
</evidence>
<evidence type="ECO:0000256" key="2">
    <source>
        <dbReference type="ARBA" id="ARBA00023002"/>
    </source>
</evidence>
<dbReference type="GO" id="GO:0017000">
    <property type="term" value="P:antibiotic biosynthetic process"/>
    <property type="evidence" value="ECO:0007669"/>
    <property type="project" value="UniProtKB-KW"/>
</dbReference>
<dbReference type="InterPro" id="IPR003819">
    <property type="entry name" value="TauD/TfdA-like"/>
</dbReference>
<dbReference type="GO" id="GO:0016706">
    <property type="term" value="F:2-oxoglutarate-dependent dioxygenase activity"/>
    <property type="evidence" value="ECO:0007669"/>
    <property type="project" value="UniProtKB-ARBA"/>
</dbReference>
<dbReference type="RefSeq" id="WP_127700168.1">
    <property type="nucleotide sequence ID" value="NZ_SACS01000017.1"/>
</dbReference>
<keyword evidence="2" id="KW-0560">Oxidoreductase</keyword>
<evidence type="ECO:0000259" key="4">
    <source>
        <dbReference type="Pfam" id="PF02668"/>
    </source>
</evidence>
<evidence type="ECO:0000256" key="3">
    <source>
        <dbReference type="ARBA" id="ARBA00023194"/>
    </source>
</evidence>
<evidence type="ECO:0000256" key="1">
    <source>
        <dbReference type="ARBA" id="ARBA00001954"/>
    </source>
</evidence>
<dbReference type="PANTHER" id="PTHR10696">
    <property type="entry name" value="GAMMA-BUTYROBETAINE HYDROXYLASE-RELATED"/>
    <property type="match status" value="1"/>
</dbReference>
<protein>
    <recommendedName>
        <fullName evidence="4">TauD/TfdA-like domain-containing protein</fullName>
    </recommendedName>
</protein>
<name>A0A437QJ97_9GAMM</name>
<dbReference type="InterPro" id="IPR042098">
    <property type="entry name" value="TauD-like_sf"/>
</dbReference>
<proteinExistence type="predicted"/>
<dbReference type="PANTHER" id="PTHR10696:SF56">
    <property type="entry name" value="TAUD_TFDA-LIKE DOMAIN-CONTAINING PROTEIN"/>
    <property type="match status" value="1"/>
</dbReference>
<evidence type="ECO:0000313" key="6">
    <source>
        <dbReference type="Proteomes" id="UP000283077"/>
    </source>
</evidence>
<keyword evidence="3" id="KW-0045">Antibiotic biosynthesis</keyword>
<sequence length="249" mass="28779">MIVKFDGFQRDELAECILSLKSSDDVIHIVNRSQSLDSRFWLSFLEGTGFLDLERRHLDALSNLSPRDWWEISYDPNNDGTYAHSKTAQPFHTDNAWFASPPELNFFIMSKQAVSGGMQLIYPVRRLLDDLESEDASLFNDLTTVEVEIKKGNEIEGNKTTIISLDEYNPKIYWNFYRVNKCTNEIENLCGRFFQYLGVKQNSSSVDRLDSQTGDSFCFNDTHILHARDSFVAGRKGDRVLLQSMWNYK</sequence>
<dbReference type="AlphaFoldDB" id="A0A437QJ97"/>
<gene>
    <name evidence="5" type="ORF">EOE67_15110</name>
</gene>
<feature type="domain" description="TauD/TfdA-like" evidence="4">
    <location>
        <begin position="70"/>
        <end position="242"/>
    </location>
</feature>
<accession>A0A437QJ97</accession>